<accession>A0A4C1VSH2</accession>
<evidence type="ECO:0000313" key="1">
    <source>
        <dbReference type="EMBL" id="GBP41322.1"/>
    </source>
</evidence>
<comment type="caution">
    <text evidence="1">The sequence shown here is derived from an EMBL/GenBank/DDBJ whole genome shotgun (WGS) entry which is preliminary data.</text>
</comment>
<reference evidence="1 2" key="1">
    <citation type="journal article" date="2019" name="Commun. Biol.">
        <title>The bagworm genome reveals a unique fibroin gene that provides high tensile strength.</title>
        <authorList>
            <person name="Kono N."/>
            <person name="Nakamura H."/>
            <person name="Ohtoshi R."/>
            <person name="Tomita M."/>
            <person name="Numata K."/>
            <person name="Arakawa K."/>
        </authorList>
    </citation>
    <scope>NUCLEOTIDE SEQUENCE [LARGE SCALE GENOMIC DNA]</scope>
</reference>
<name>A0A4C1VSH2_EUMVA</name>
<keyword evidence="2" id="KW-1185">Reference proteome</keyword>
<gene>
    <name evidence="1" type="ORF">EVAR_25160_1</name>
</gene>
<dbReference type="OrthoDB" id="1737200at2759"/>
<organism evidence="1 2">
    <name type="scientific">Eumeta variegata</name>
    <name type="common">Bagworm moth</name>
    <name type="synonym">Eumeta japonica</name>
    <dbReference type="NCBI Taxonomy" id="151549"/>
    <lineage>
        <taxon>Eukaryota</taxon>
        <taxon>Metazoa</taxon>
        <taxon>Ecdysozoa</taxon>
        <taxon>Arthropoda</taxon>
        <taxon>Hexapoda</taxon>
        <taxon>Insecta</taxon>
        <taxon>Pterygota</taxon>
        <taxon>Neoptera</taxon>
        <taxon>Endopterygota</taxon>
        <taxon>Lepidoptera</taxon>
        <taxon>Glossata</taxon>
        <taxon>Ditrysia</taxon>
        <taxon>Tineoidea</taxon>
        <taxon>Psychidae</taxon>
        <taxon>Oiketicinae</taxon>
        <taxon>Eumeta</taxon>
    </lineage>
</organism>
<evidence type="ECO:0000313" key="2">
    <source>
        <dbReference type="Proteomes" id="UP000299102"/>
    </source>
</evidence>
<dbReference type="EMBL" id="BGZK01000397">
    <property type="protein sequence ID" value="GBP41322.1"/>
    <property type="molecule type" value="Genomic_DNA"/>
</dbReference>
<protein>
    <submittedName>
        <fullName evidence="1">Uncharacterized protein</fullName>
    </submittedName>
</protein>
<proteinExistence type="predicted"/>
<sequence length="82" mass="8727">MVGQTASTGALKWPAARRAAAQYLLISCSKLCAAAVSLLLEHIGRWSGGEIARSALSLARSAQAERDNESYFSCVQPAFIDL</sequence>
<dbReference type="AlphaFoldDB" id="A0A4C1VSH2"/>
<dbReference type="Proteomes" id="UP000299102">
    <property type="component" value="Unassembled WGS sequence"/>
</dbReference>